<dbReference type="Proteomes" id="UP000192536">
    <property type="component" value="Unassembled WGS sequence"/>
</dbReference>
<keyword evidence="2" id="KW-1185">Reference proteome</keyword>
<comment type="caution">
    <text evidence="1">The sequence shown here is derived from an EMBL/GenBank/DDBJ whole genome shotgun (WGS) entry which is preliminary data.</text>
</comment>
<protein>
    <submittedName>
        <fullName evidence="1">Uncharacterized protein</fullName>
    </submittedName>
</protein>
<organism evidence="1 2">
    <name type="scientific">Rouxiella badensis</name>
    <dbReference type="NCBI Taxonomy" id="1646377"/>
    <lineage>
        <taxon>Bacteria</taxon>
        <taxon>Pseudomonadati</taxon>
        <taxon>Pseudomonadota</taxon>
        <taxon>Gammaproteobacteria</taxon>
        <taxon>Enterobacterales</taxon>
        <taxon>Yersiniaceae</taxon>
        <taxon>Rouxiella</taxon>
    </lineage>
</organism>
<gene>
    <name evidence="1" type="ORF">BS640_17510</name>
</gene>
<evidence type="ECO:0000313" key="1">
    <source>
        <dbReference type="EMBL" id="ORJ24205.1"/>
    </source>
</evidence>
<sequence>MGDGAFRLAVSFLRQFEQRTEWQDCAEMDAVEHPLLASLNHFLWQQGYGLPALPLLGPATAFCSVYYAASLALGHAAMAENDDVFHQTLAAYLAGACGLSCDVFATSSDRQTPTWESDCSILETDLEAGSSFDEIHLLGLPATEPLYGATGSRRYTLDPASSALFIGQVRTSPMNFCSAQIPLNQTSIASGLAGVQMAVHLAEQQNRAIYAISTGEHAVAVDTSPLAASVLSLPSFGLSDPLVFPTAQSAEISVNLPPWRQLEGHSTSKTVHKRGVIHDGPLALMKGRYKEPSGFLPRPNAPAQQEPSQASVREAQLYGLKINAEDGRRYPLFAPPTSQIDCLSCLPEPLPPVKARSLLEMIEKVYFWVEGLSSQSKQRVIEQYIHRKPAAVSSDSHNKALEAIVAACGLLMIHDPTHDRWHSSSAEVQTLFSLLLMQSPFAHNEELKIVLAASPAGEAILAKLLLDQLDAYLSPSSQLIKASHQHVRGVMTQPEPVTYGRLEACLKDIQDAFITRVFSSLKGTLGLQQDDLSAEKVSKIAQWHLRLIEFDYPFMLLRDLTPVKGMPCLSSTGLLMNIGVRRVQDRQKMSMLTPRDLTSLGEDLLLNNVPEALIRDFSHLEALHKAAGAGTMSGIEDAANKLKRKSVLLIQYSEAKRRLTEVLKAPGEDAPSIAAFKYYRDTQQRLYALALESISGVDRARMLVNLHRMHGITLQFIQMEDTQGNSSLSRPHIGFLLSSEGNINRAGTQVEPRHYFISLIPAQSDTTQPLVFPVHSTLPDELLQPFSTQGKKEFLARLFDDATVNDSRYQFYLQNEGSLHSAVQITDWRNVADSLANSIIARQYSAIAMPAIAPMRHAVVTESSESQGPVSSWFRYLLSQLIYLTPIGNCKDAAEDLIKADLAPLVLDGAFCLYAFAPGASEEEQGIKSVANIIKNVLKKTLEDNIAVSEQEPVLTRLDKTLQEVECQLKPHNQAIDRVRYHLSGNRGLRPWLLFSALNNALVIGEIPDEYKPTLAWREPFHDVLYFILATPGGQRAYRFDELNQLLLPNPSSSLLTLMAREAHIDALPVLEETLSTGNTHRLRTEIYQHERMRHVAYYGVCNCETLDSQYEVVAQQTALGTYFFPGIKVPATDNQYRLVPSGMPEDQQLVVEKNNGILRYLSDNVIYFKTSSTASQFIASSDAAENLLNNLQNIPNGWTMKALWIEQGAGERIVVDWQDTAGNSHLRHPDRQGKWLIWESHHRGIFCQHLSRVRRNDSPDTSRVAGLFSPEHCGYLEVPKINSPGRAAALNVLTQRAKKLAGPIVFEKINCADLAKNICAEFEDIWDTIPDSIRKVITDIRDWRIDVKVFNEFGRFTNALADYSYALNNVEPLTHDDKRVKNRFCQKVLNLIKEYEKLKLSVLESKRLKEEFRDAKKDYYDTYIARNLKANNWLNRWFQRVKFTDKTLGNYIVKATTPEQIVRDYEFLYQGIQGAMTQLNHMAESISARLSESSAAGFLSGALKDFFNADFTPPQVDDFREKISRYLHKIGGFNISQVVVVADRLSEGRLASGCYDTPIEKLIYGDGAFSFVYNSESDKHIYILDYLSNQQFIEYALAHELGHLTFDESKYAFSEEIYLKANTVVKNFNVSGASKFARHLMSDKGFFLDYIAKYDSFGAAFYRHFFAHTRNPHHRRALRNYHALFLDRSSIGSLYSNDAKLRKRELAPVVDYFFSVPDIQLNIAYYNPDIFCGLFNFIYERALGIVNQEAEERRRKKRQSGESSKQDNKEFFKTLLFSALYEKHLQDNDAHLAHQ</sequence>
<reference evidence="1 2" key="1">
    <citation type="journal article" date="2017" name="Int. J. Syst. Evol. Microbiol.">
        <title>Rouxiella badensis sp. nov. and Rouxiella silvae sp. nov. isolated from peat bog soil in Germany and emendation of the genus description.</title>
        <authorList>
            <person name="Le Fleche-Mateos A."/>
            <person name="Kugler J.H."/>
            <person name="Hansen S.H."/>
            <person name="Syldatk C."/>
            <person name="Hausmann R."/>
            <person name="Lomprez F."/>
            <person name="Vandenbogaert M."/>
            <person name="Manuguerra J.C."/>
            <person name="Grimont P.A."/>
        </authorList>
    </citation>
    <scope>NUCLEOTIDE SEQUENCE [LARGE SCALE GENOMIC DNA]</scope>
    <source>
        <strain evidence="1 2">DSM 100043</strain>
    </source>
</reference>
<name>A0A1X0WBV1_9GAMM</name>
<dbReference type="EMBL" id="MRWE01000033">
    <property type="protein sequence ID" value="ORJ24205.1"/>
    <property type="molecule type" value="Genomic_DNA"/>
</dbReference>
<proteinExistence type="predicted"/>
<evidence type="ECO:0000313" key="2">
    <source>
        <dbReference type="Proteomes" id="UP000192536"/>
    </source>
</evidence>
<accession>A0A1X0WBV1</accession>